<dbReference type="eggNOG" id="KOG0266">
    <property type="taxonomic scope" value="Eukaryota"/>
</dbReference>
<dbReference type="OrthoDB" id="27537at2759"/>
<dbReference type="RefSeq" id="XP_002426481.1">
    <property type="nucleotide sequence ID" value="XM_002426436.1"/>
</dbReference>
<evidence type="ECO:0000256" key="1">
    <source>
        <dbReference type="ARBA" id="ARBA00022490"/>
    </source>
</evidence>
<dbReference type="Pfam" id="PF00400">
    <property type="entry name" value="WD40"/>
    <property type="match status" value="2"/>
</dbReference>
<reference evidence="5" key="2">
    <citation type="submission" date="2007-04" db="EMBL/GenBank/DDBJ databases">
        <title>The genome of the human body louse.</title>
        <authorList>
            <consortium name="The Human Body Louse Genome Consortium"/>
            <person name="Kirkness E."/>
            <person name="Walenz B."/>
            <person name="Hass B."/>
            <person name="Bruggner R."/>
            <person name="Strausberg R."/>
        </authorList>
    </citation>
    <scope>NUCLEOTIDE SEQUENCE</scope>
    <source>
        <strain evidence="5">USDA</strain>
    </source>
</reference>
<accession>E0VK37</accession>
<dbReference type="GO" id="GO:0010992">
    <property type="term" value="P:ubiquitin recycling"/>
    <property type="evidence" value="ECO:0007669"/>
    <property type="project" value="TreeGrafter"/>
</dbReference>
<dbReference type="GO" id="GO:0005634">
    <property type="term" value="C:nucleus"/>
    <property type="evidence" value="ECO:0007669"/>
    <property type="project" value="TreeGrafter"/>
</dbReference>
<dbReference type="VEuPathDB" id="VectorBase:PHUM256610"/>
<dbReference type="AlphaFoldDB" id="E0VK37"/>
<dbReference type="EMBL" id="DS235239">
    <property type="protein sequence ID" value="EEB13743.1"/>
    <property type="molecule type" value="Genomic_DNA"/>
</dbReference>
<dbReference type="KEGG" id="phu:Phum_PHUM256610"/>
<evidence type="ECO:0000313" key="6">
    <source>
        <dbReference type="EnsemblMetazoa" id="PHUM256610-PA"/>
    </source>
</evidence>
<dbReference type="CTD" id="8235214"/>
<dbReference type="Gene3D" id="2.130.10.10">
    <property type="entry name" value="YVTN repeat-like/Quinoprotein amine dehydrogenase"/>
    <property type="match status" value="2"/>
</dbReference>
<dbReference type="InterPro" id="IPR036322">
    <property type="entry name" value="WD40_repeat_dom_sf"/>
</dbReference>
<dbReference type="GeneID" id="8235214"/>
<dbReference type="GO" id="GO:0043161">
    <property type="term" value="P:proteasome-mediated ubiquitin-dependent protein catabolic process"/>
    <property type="evidence" value="ECO:0007669"/>
    <property type="project" value="TreeGrafter"/>
</dbReference>
<dbReference type="InterPro" id="IPR001680">
    <property type="entry name" value="WD40_rpt"/>
</dbReference>
<evidence type="ECO:0000313" key="5">
    <source>
        <dbReference type="EMBL" id="EEB13743.1"/>
    </source>
</evidence>
<dbReference type="GO" id="GO:0043130">
    <property type="term" value="F:ubiquitin binding"/>
    <property type="evidence" value="ECO:0007669"/>
    <property type="project" value="TreeGrafter"/>
</dbReference>
<dbReference type="PANTHER" id="PTHR19849">
    <property type="entry name" value="PHOSPHOLIPASE A-2-ACTIVATING PROTEIN"/>
    <property type="match status" value="1"/>
</dbReference>
<keyword evidence="3" id="KW-0677">Repeat</keyword>
<dbReference type="InParanoid" id="E0VK37"/>
<proteinExistence type="predicted"/>
<reference evidence="5" key="1">
    <citation type="submission" date="2007-04" db="EMBL/GenBank/DDBJ databases">
        <title>Annotation of Pediculus humanus corporis strain USDA.</title>
        <authorList>
            <person name="Kirkness E."/>
            <person name="Hannick L."/>
            <person name="Hass B."/>
            <person name="Bruggner R."/>
            <person name="Lawson D."/>
            <person name="Bidwell S."/>
            <person name="Joardar V."/>
            <person name="Caler E."/>
            <person name="Walenz B."/>
            <person name="Inman J."/>
            <person name="Schobel S."/>
            <person name="Galinsky K."/>
            <person name="Amedeo P."/>
            <person name="Strausberg R."/>
        </authorList>
    </citation>
    <scope>NUCLEOTIDE SEQUENCE</scope>
    <source>
        <strain evidence="5">USDA</strain>
    </source>
</reference>
<dbReference type="EnsemblMetazoa" id="PHUM256610-RA">
    <property type="protein sequence ID" value="PHUM256610-PA"/>
    <property type="gene ID" value="PHUM256610"/>
</dbReference>
<dbReference type="Proteomes" id="UP000009046">
    <property type="component" value="Unassembled WGS sequence"/>
</dbReference>
<keyword evidence="7" id="KW-1185">Reference proteome</keyword>
<name>E0VK37_PEDHC</name>
<dbReference type="SMART" id="SM00320">
    <property type="entry name" value="WD40"/>
    <property type="match status" value="5"/>
</dbReference>
<dbReference type="PROSITE" id="PS50294">
    <property type="entry name" value="WD_REPEATS_REGION"/>
    <property type="match status" value="2"/>
</dbReference>
<feature type="repeat" description="WD" evidence="4">
    <location>
        <begin position="175"/>
        <end position="216"/>
    </location>
</feature>
<feature type="repeat" description="WD" evidence="4">
    <location>
        <begin position="133"/>
        <end position="164"/>
    </location>
</feature>
<dbReference type="EMBL" id="AAZO01002974">
    <property type="status" value="NOT_ANNOTATED_CDS"/>
    <property type="molecule type" value="Genomic_DNA"/>
</dbReference>
<sequence>MLRTVNNYDDPILSLQSDWDDLIQLNNKEIWISATFKGKKGIHSKIVSQGMNLPICVSNDFSILFCSKTKIEIKYNPTGHVFIFIAPVKTLVNIHKDKISSLDISPKGWGISVSVENDLVLWNSTSGEILKILKGHVGDVYKCKYFPSGVVILSAGADMQLKIWCAESGICPVTLIGHKAAITDFSIVDRGRNVISVSKDGCAKLWDCGKSECIATIYKSDNILNCCALGVLKNSENLLPFESANDREIGTNGKLLIIGSEEGFVFGIDISRRKKIFTINVNAPVNLVLMLSDIVVVGCQNGEVKLFQLSEIEVPFKVFSNSNSPVLCGCSLNNDGFLIGRNDGSVMYYNHLNCSYKTISLTGANFDPIYDMCCTNNVIYTCCRDGKIRKGILQVEQKKENFNQSLKNMIA</sequence>
<dbReference type="PANTHER" id="PTHR19849:SF0">
    <property type="entry name" value="PHOSPHOLIPASE A-2-ACTIVATING PROTEIN"/>
    <property type="match status" value="1"/>
</dbReference>
<evidence type="ECO:0000313" key="7">
    <source>
        <dbReference type="Proteomes" id="UP000009046"/>
    </source>
</evidence>
<evidence type="ECO:0000256" key="3">
    <source>
        <dbReference type="ARBA" id="ARBA00022737"/>
    </source>
</evidence>
<dbReference type="SUPFAM" id="SSF50978">
    <property type="entry name" value="WD40 repeat-like"/>
    <property type="match status" value="1"/>
</dbReference>
<evidence type="ECO:0000256" key="2">
    <source>
        <dbReference type="ARBA" id="ARBA00022574"/>
    </source>
</evidence>
<keyword evidence="2 4" id="KW-0853">WD repeat</keyword>
<reference evidence="6" key="3">
    <citation type="submission" date="2020-05" db="UniProtKB">
        <authorList>
            <consortium name="EnsemblMetazoa"/>
        </authorList>
    </citation>
    <scope>IDENTIFICATION</scope>
    <source>
        <strain evidence="6">USDA</strain>
    </source>
</reference>
<dbReference type="STRING" id="121224.E0VK37"/>
<dbReference type="PROSITE" id="PS50082">
    <property type="entry name" value="WD_REPEATS_2"/>
    <property type="match status" value="2"/>
</dbReference>
<protein>
    <submittedName>
        <fullName evidence="5 6">WD-repeat protein, putative</fullName>
    </submittedName>
</protein>
<dbReference type="OMA" id="CNWNEAL"/>
<keyword evidence="1" id="KW-0963">Cytoplasm</keyword>
<dbReference type="InterPro" id="IPR015943">
    <property type="entry name" value="WD40/YVTN_repeat-like_dom_sf"/>
</dbReference>
<gene>
    <name evidence="6" type="primary">8235214</name>
    <name evidence="5" type="ORF">Phum_PHUM256610</name>
</gene>
<dbReference type="GO" id="GO:0005737">
    <property type="term" value="C:cytoplasm"/>
    <property type="evidence" value="ECO:0007669"/>
    <property type="project" value="TreeGrafter"/>
</dbReference>
<evidence type="ECO:0000256" key="4">
    <source>
        <dbReference type="PROSITE-ProRule" id="PRU00221"/>
    </source>
</evidence>
<organism>
    <name type="scientific">Pediculus humanus subsp. corporis</name>
    <name type="common">Body louse</name>
    <dbReference type="NCBI Taxonomy" id="121224"/>
    <lineage>
        <taxon>Eukaryota</taxon>
        <taxon>Metazoa</taxon>
        <taxon>Ecdysozoa</taxon>
        <taxon>Arthropoda</taxon>
        <taxon>Hexapoda</taxon>
        <taxon>Insecta</taxon>
        <taxon>Pterygota</taxon>
        <taxon>Neoptera</taxon>
        <taxon>Paraneoptera</taxon>
        <taxon>Psocodea</taxon>
        <taxon>Troctomorpha</taxon>
        <taxon>Phthiraptera</taxon>
        <taxon>Anoplura</taxon>
        <taxon>Pediculidae</taxon>
        <taxon>Pediculus</taxon>
    </lineage>
</organism>
<dbReference type="HOGENOM" id="CLU_037051_1_0_1"/>